<feature type="non-terminal residue" evidence="2">
    <location>
        <position position="297"/>
    </location>
</feature>
<evidence type="ECO:0000313" key="3">
    <source>
        <dbReference type="Proteomes" id="UP001642464"/>
    </source>
</evidence>
<accession>A0ABP0MT67</accession>
<feature type="non-terminal residue" evidence="2">
    <location>
        <position position="1"/>
    </location>
</feature>
<name>A0ABP0MT67_9DINO</name>
<evidence type="ECO:0000313" key="2">
    <source>
        <dbReference type="EMBL" id="CAK9054675.1"/>
    </source>
</evidence>
<organism evidence="2 3">
    <name type="scientific">Durusdinium trenchii</name>
    <dbReference type="NCBI Taxonomy" id="1381693"/>
    <lineage>
        <taxon>Eukaryota</taxon>
        <taxon>Sar</taxon>
        <taxon>Alveolata</taxon>
        <taxon>Dinophyceae</taxon>
        <taxon>Suessiales</taxon>
        <taxon>Symbiodiniaceae</taxon>
        <taxon>Durusdinium</taxon>
    </lineage>
</organism>
<gene>
    <name evidence="2" type="ORF">SCF082_LOCUS29656</name>
</gene>
<keyword evidence="3" id="KW-1185">Reference proteome</keyword>
<protein>
    <submittedName>
        <fullName evidence="2">Uncharacterized protein</fullName>
    </submittedName>
</protein>
<dbReference type="Proteomes" id="UP001642464">
    <property type="component" value="Unassembled WGS sequence"/>
</dbReference>
<dbReference type="EMBL" id="CAXAMM010024100">
    <property type="protein sequence ID" value="CAK9054675.1"/>
    <property type="molecule type" value="Genomic_DNA"/>
</dbReference>
<comment type="caution">
    <text evidence="2">The sequence shown here is derived from an EMBL/GenBank/DDBJ whole genome shotgun (WGS) entry which is preliminary data.</text>
</comment>
<sequence length="297" mass="33008">TWHHWNQDEQDSCCWNKCQRSERNSESSGNCRPADAICCGLCLQKAQNVVNGIRKKFLCGRTGVCLGTPSRKWCLALRIRTEISGSSERPLRSDSSTRRRSGTMVREADDEASTIGTGTVDDIRQIGQGQISTSRTFGDCEGRAKRSQREWWRFDHCGRAWMQKVYRTFRMQQVCDHFRNVSCRVDDGIGRPWKGNCLGNIAKKTLESDLESQWSKGALESSCGHGDRIPKWVQIQGENGTRSDCGGVAGRCCGASAASLFFPACRARISREDEACGRDWRSEELPEGGAEGAPGGI</sequence>
<evidence type="ECO:0000256" key="1">
    <source>
        <dbReference type="SAM" id="MobiDB-lite"/>
    </source>
</evidence>
<proteinExistence type="predicted"/>
<feature type="region of interest" description="Disordered" evidence="1">
    <location>
        <begin position="87"/>
        <end position="113"/>
    </location>
</feature>
<reference evidence="2 3" key="1">
    <citation type="submission" date="2024-02" db="EMBL/GenBank/DDBJ databases">
        <authorList>
            <person name="Chen Y."/>
            <person name="Shah S."/>
            <person name="Dougan E. K."/>
            <person name="Thang M."/>
            <person name="Chan C."/>
        </authorList>
    </citation>
    <scope>NUCLEOTIDE SEQUENCE [LARGE SCALE GENOMIC DNA]</scope>
</reference>